<evidence type="ECO:0000256" key="1">
    <source>
        <dbReference type="SAM" id="Phobius"/>
    </source>
</evidence>
<dbReference type="CDD" id="cd02947">
    <property type="entry name" value="TRX_family"/>
    <property type="match status" value="1"/>
</dbReference>
<feature type="domain" description="Thioredoxin" evidence="2">
    <location>
        <begin position="27"/>
        <end position="130"/>
    </location>
</feature>
<dbReference type="SUPFAM" id="SSF52833">
    <property type="entry name" value="Thioredoxin-like"/>
    <property type="match status" value="1"/>
</dbReference>
<dbReference type="PROSITE" id="PS51352">
    <property type="entry name" value="THIOREDOXIN_2"/>
    <property type="match status" value="1"/>
</dbReference>
<proteinExistence type="predicted"/>
<evidence type="ECO:0000259" key="2">
    <source>
        <dbReference type="PROSITE" id="PS51352"/>
    </source>
</evidence>
<dbReference type="InterPro" id="IPR036249">
    <property type="entry name" value="Thioredoxin-like_sf"/>
</dbReference>
<evidence type="ECO:0000313" key="4">
    <source>
        <dbReference type="Proteomes" id="UP000002318"/>
    </source>
</evidence>
<dbReference type="EMBL" id="CP002116">
    <property type="protein sequence ID" value="ADK82657.1"/>
    <property type="molecule type" value="Genomic_DNA"/>
</dbReference>
<dbReference type="Gene3D" id="3.40.30.10">
    <property type="entry name" value="Glutaredoxin"/>
    <property type="match status" value="1"/>
</dbReference>
<feature type="transmembrane region" description="Helical" evidence="1">
    <location>
        <begin position="6"/>
        <end position="23"/>
    </location>
</feature>
<reference evidence="3 4" key="1">
    <citation type="journal article" date="2010" name="Stand. Genomic Sci.">
        <title>Complete genome sequence of Spirochaeta smaragdinae type strain (SEBR 4228).</title>
        <authorList>
            <person name="Mavromatis K."/>
            <person name="Yasawong M."/>
            <person name="Chertkov O."/>
            <person name="Lapidus A."/>
            <person name="Lucas S."/>
            <person name="Nolan M."/>
            <person name="Del Rio T.G."/>
            <person name="Tice H."/>
            <person name="Cheng J.F."/>
            <person name="Pitluck S."/>
            <person name="Liolios K."/>
            <person name="Ivanova N."/>
            <person name="Tapia R."/>
            <person name="Han C."/>
            <person name="Bruce D."/>
            <person name="Goodwin L."/>
            <person name="Pati A."/>
            <person name="Chen A."/>
            <person name="Palaniappan K."/>
            <person name="Land M."/>
            <person name="Hauser L."/>
            <person name="Chang Y.J."/>
            <person name="Jeffries C.D."/>
            <person name="Detter J.C."/>
            <person name="Rohde M."/>
            <person name="Brambilla E."/>
            <person name="Spring S."/>
            <person name="Goker M."/>
            <person name="Sikorski J."/>
            <person name="Woyke T."/>
            <person name="Bristow J."/>
            <person name="Eisen J.A."/>
            <person name="Markowitz V."/>
            <person name="Hugenholtz P."/>
            <person name="Klenk H.P."/>
            <person name="Kyrpides N.C."/>
        </authorList>
    </citation>
    <scope>NUCLEOTIDE SEQUENCE [LARGE SCALE GENOMIC DNA]</scope>
    <source>
        <strain evidence="4">DSM 11293 / JCM 15392 / SEBR 4228</strain>
    </source>
</reference>
<keyword evidence="1" id="KW-1133">Transmembrane helix</keyword>
<keyword evidence="4" id="KW-1185">Reference proteome</keyword>
<protein>
    <submittedName>
        <fullName evidence="3">Thioredoxin domain protein</fullName>
    </submittedName>
</protein>
<dbReference type="HOGENOM" id="CLU_090389_15_0_12"/>
<dbReference type="KEGG" id="ssm:Spirs_3569"/>
<dbReference type="STRING" id="573413.Spirs_3569"/>
<accession>E1R7F2</accession>
<keyword evidence="1" id="KW-0472">Membrane</keyword>
<name>E1R7F2_SEDSS</name>
<dbReference type="InterPro" id="IPR013766">
    <property type="entry name" value="Thioredoxin_domain"/>
</dbReference>
<organism evidence="3 4">
    <name type="scientific">Sediminispirochaeta smaragdinae (strain DSM 11293 / JCM 15392 / SEBR 4228)</name>
    <name type="common">Spirochaeta smaragdinae</name>
    <dbReference type="NCBI Taxonomy" id="573413"/>
    <lineage>
        <taxon>Bacteria</taxon>
        <taxon>Pseudomonadati</taxon>
        <taxon>Spirochaetota</taxon>
        <taxon>Spirochaetia</taxon>
        <taxon>Spirochaetales</taxon>
        <taxon>Spirochaetaceae</taxon>
        <taxon>Sediminispirochaeta</taxon>
    </lineage>
</organism>
<dbReference type="Proteomes" id="UP000002318">
    <property type="component" value="Chromosome"/>
</dbReference>
<gene>
    <name evidence="3" type="ordered locus">Spirs_3569</name>
</gene>
<dbReference type="OrthoDB" id="5784238at2"/>
<dbReference type="eggNOG" id="COG0526">
    <property type="taxonomic scope" value="Bacteria"/>
</dbReference>
<sequence length="130" mass="14331">MNLLIGVLIAIGFFFVLQYGMVLKMRMKKGKPAPELSGKYDRALKNGGAALFYFYSDGCGACKPMTPLFDEFSSTRKNVFKVNISNDMATARKFGVMGTPSTVLVRDGKIAEFLVGPQPRERIEALLPGR</sequence>
<keyword evidence="1" id="KW-0812">Transmembrane</keyword>
<dbReference type="AlphaFoldDB" id="E1R7F2"/>
<evidence type="ECO:0000313" key="3">
    <source>
        <dbReference type="EMBL" id="ADK82657.1"/>
    </source>
</evidence>
<dbReference type="Pfam" id="PF00085">
    <property type="entry name" value="Thioredoxin"/>
    <property type="match status" value="1"/>
</dbReference>
<dbReference type="RefSeq" id="WP_013256116.1">
    <property type="nucleotide sequence ID" value="NC_014364.1"/>
</dbReference>